<evidence type="ECO:0000256" key="7">
    <source>
        <dbReference type="ARBA" id="ARBA00023134"/>
    </source>
</evidence>
<dbReference type="InterPro" id="IPR036225">
    <property type="entry name" value="SRP/SRP_N"/>
</dbReference>
<comment type="subcellular location">
    <subcellularLocation>
        <location evidence="1">Cell membrane</location>
        <topology evidence="1">Peripheral membrane protein</topology>
        <orientation evidence="1">Cytoplasmic side</orientation>
    </subcellularLocation>
</comment>
<dbReference type="SMART" id="SM00962">
    <property type="entry name" value="SRP54"/>
    <property type="match status" value="1"/>
</dbReference>
<evidence type="ECO:0000256" key="6">
    <source>
        <dbReference type="ARBA" id="ARBA00022801"/>
    </source>
</evidence>
<dbReference type="Gene3D" id="1.20.120.140">
    <property type="entry name" value="Signal recognition particle SRP54, nucleotide-binding domain"/>
    <property type="match status" value="1"/>
</dbReference>
<dbReference type="Pfam" id="PF00448">
    <property type="entry name" value="SRP54"/>
    <property type="match status" value="1"/>
</dbReference>
<keyword evidence="9 12" id="KW-0675">Receptor</keyword>
<dbReference type="Gene3D" id="3.40.50.300">
    <property type="entry name" value="P-loop containing nucleotide triphosphate hydrolases"/>
    <property type="match status" value="1"/>
</dbReference>
<evidence type="ECO:0000313" key="13">
    <source>
        <dbReference type="Proteomes" id="UP000334923"/>
    </source>
</evidence>
<evidence type="ECO:0000256" key="8">
    <source>
        <dbReference type="ARBA" id="ARBA00023136"/>
    </source>
</evidence>
<evidence type="ECO:0000256" key="4">
    <source>
        <dbReference type="ARBA" id="ARBA00022490"/>
    </source>
</evidence>
<sequence>MKTFWRKLVEKFTPGAGEKVDWEALLLEADLGLALTERLTRLLSDEGLTRKPREAEERIRQELRRILTAHTPKVANPERPEVILLVGVNGGGKTTTAAKLAFLHGKEGKRVVLAAADTFRAAAVEQLEMWARRIGSRFVAGSPGADPASVAFRAHLQAEEEKAQLLIVDTAGRLATKSNLMLEAGKIRRTLAKRDPEAPHHVWLVVDGTVGTNALSQAAEFHRAVGLSGLIVTKLDGSAKGGMIAAVQEELGIPTVFVGTGEKVEDLESFDSERYVEEFFGG</sequence>
<dbReference type="AlphaFoldDB" id="A0A5E6MGC3"/>
<comment type="similarity">
    <text evidence="2">Belongs to the GTP-binding SRP family.</text>
</comment>
<evidence type="ECO:0000256" key="9">
    <source>
        <dbReference type="ARBA" id="ARBA00023170"/>
    </source>
</evidence>
<dbReference type="PANTHER" id="PTHR43134">
    <property type="entry name" value="SIGNAL RECOGNITION PARTICLE RECEPTOR SUBUNIT ALPHA"/>
    <property type="match status" value="1"/>
</dbReference>
<evidence type="ECO:0000256" key="1">
    <source>
        <dbReference type="ARBA" id="ARBA00004413"/>
    </source>
</evidence>
<keyword evidence="5" id="KW-0547">Nucleotide-binding</keyword>
<protein>
    <submittedName>
        <fullName evidence="12">Signal recognition particle receptor FtsY</fullName>
    </submittedName>
</protein>
<dbReference type="GO" id="GO:0005047">
    <property type="term" value="F:signal recognition particle binding"/>
    <property type="evidence" value="ECO:0007669"/>
    <property type="project" value="TreeGrafter"/>
</dbReference>
<feature type="domain" description="AAA+ ATPase" evidence="10">
    <location>
        <begin position="79"/>
        <end position="257"/>
    </location>
</feature>
<keyword evidence="13" id="KW-1185">Reference proteome</keyword>
<dbReference type="EMBL" id="CABFVA020000133">
    <property type="protein sequence ID" value="VVM08341.1"/>
    <property type="molecule type" value="Genomic_DNA"/>
</dbReference>
<dbReference type="InterPro" id="IPR042101">
    <property type="entry name" value="SRP54_N_sf"/>
</dbReference>
<evidence type="ECO:0000259" key="11">
    <source>
        <dbReference type="SMART" id="SM00962"/>
    </source>
</evidence>
<dbReference type="SUPFAM" id="SSF47364">
    <property type="entry name" value="Domain of the SRP/SRP receptor G-proteins"/>
    <property type="match status" value="1"/>
</dbReference>
<keyword evidence="4" id="KW-0963">Cytoplasm</keyword>
<dbReference type="PANTHER" id="PTHR43134:SF1">
    <property type="entry name" value="SIGNAL RECOGNITION PARTICLE RECEPTOR SUBUNIT ALPHA"/>
    <property type="match status" value="1"/>
</dbReference>
<reference evidence="12 13" key="1">
    <citation type="submission" date="2019-09" db="EMBL/GenBank/DDBJ databases">
        <authorList>
            <person name="Cremers G."/>
        </authorList>
    </citation>
    <scope>NUCLEOTIDE SEQUENCE [LARGE SCALE GENOMIC DNA]</scope>
    <source>
        <strain evidence="12">4A</strain>
    </source>
</reference>
<gene>
    <name evidence="12" type="primary">ftsY</name>
    <name evidence="12" type="ORF">MAMT_02296</name>
</gene>
<evidence type="ECO:0000313" key="12">
    <source>
        <dbReference type="EMBL" id="VVM08341.1"/>
    </source>
</evidence>
<organism evidence="12 13">
    <name type="scientific">Methylacidimicrobium tartarophylax</name>
    <dbReference type="NCBI Taxonomy" id="1041768"/>
    <lineage>
        <taxon>Bacteria</taxon>
        <taxon>Pseudomonadati</taxon>
        <taxon>Verrucomicrobiota</taxon>
        <taxon>Methylacidimicrobium</taxon>
    </lineage>
</organism>
<dbReference type="GO" id="GO:0005525">
    <property type="term" value="F:GTP binding"/>
    <property type="evidence" value="ECO:0007669"/>
    <property type="project" value="UniProtKB-KW"/>
</dbReference>
<dbReference type="GO" id="GO:0006614">
    <property type="term" value="P:SRP-dependent cotranslational protein targeting to membrane"/>
    <property type="evidence" value="ECO:0007669"/>
    <property type="project" value="InterPro"/>
</dbReference>
<dbReference type="SMART" id="SM00382">
    <property type="entry name" value="AAA"/>
    <property type="match status" value="1"/>
</dbReference>
<dbReference type="SUPFAM" id="SSF52540">
    <property type="entry name" value="P-loop containing nucleoside triphosphate hydrolases"/>
    <property type="match status" value="1"/>
</dbReference>
<dbReference type="GO" id="GO:0005886">
    <property type="term" value="C:plasma membrane"/>
    <property type="evidence" value="ECO:0007669"/>
    <property type="project" value="UniProtKB-SubCell"/>
</dbReference>
<dbReference type="InterPro" id="IPR027417">
    <property type="entry name" value="P-loop_NTPase"/>
</dbReference>
<dbReference type="Proteomes" id="UP000334923">
    <property type="component" value="Unassembled WGS sequence"/>
</dbReference>
<evidence type="ECO:0000256" key="2">
    <source>
        <dbReference type="ARBA" id="ARBA00008531"/>
    </source>
</evidence>
<evidence type="ECO:0000256" key="5">
    <source>
        <dbReference type="ARBA" id="ARBA00022741"/>
    </source>
</evidence>
<dbReference type="RefSeq" id="WP_142661096.1">
    <property type="nucleotide sequence ID" value="NZ_CABFVA020000133.1"/>
</dbReference>
<dbReference type="InterPro" id="IPR003593">
    <property type="entry name" value="AAA+_ATPase"/>
</dbReference>
<evidence type="ECO:0000256" key="3">
    <source>
        <dbReference type="ARBA" id="ARBA00022475"/>
    </source>
</evidence>
<keyword evidence="7" id="KW-0342">GTP-binding</keyword>
<dbReference type="InterPro" id="IPR004390">
    <property type="entry name" value="SR_rcpt_FtsY"/>
</dbReference>
<feature type="domain" description="SRP54-type proteins GTP-binding" evidence="11">
    <location>
        <begin position="80"/>
        <end position="281"/>
    </location>
</feature>
<dbReference type="NCBIfam" id="TIGR00064">
    <property type="entry name" value="ftsY"/>
    <property type="match status" value="1"/>
</dbReference>
<name>A0A5E6MGC3_9BACT</name>
<keyword evidence="8" id="KW-0472">Membrane</keyword>
<evidence type="ECO:0000259" key="10">
    <source>
        <dbReference type="SMART" id="SM00382"/>
    </source>
</evidence>
<accession>A0A5E6MGC3</accession>
<dbReference type="FunFam" id="3.40.50.300:FF:000053">
    <property type="entry name" value="Signal recognition particle receptor FtsY"/>
    <property type="match status" value="1"/>
</dbReference>
<dbReference type="GO" id="GO:0003924">
    <property type="term" value="F:GTPase activity"/>
    <property type="evidence" value="ECO:0007669"/>
    <property type="project" value="TreeGrafter"/>
</dbReference>
<keyword evidence="6" id="KW-0378">Hydrolase</keyword>
<dbReference type="InterPro" id="IPR000897">
    <property type="entry name" value="SRP54_GTPase_dom"/>
</dbReference>
<dbReference type="OrthoDB" id="9804720at2"/>
<keyword evidence="3" id="KW-1003">Cell membrane</keyword>
<proteinExistence type="inferred from homology"/>